<dbReference type="SMART" id="SM00448">
    <property type="entry name" value="REC"/>
    <property type="match status" value="1"/>
</dbReference>
<protein>
    <submittedName>
        <fullName evidence="10">Response regulator transcription factor</fullName>
    </submittedName>
</protein>
<dbReference type="Pfam" id="PF00486">
    <property type="entry name" value="Trans_reg_C"/>
    <property type="match status" value="1"/>
</dbReference>
<evidence type="ECO:0000256" key="1">
    <source>
        <dbReference type="ARBA" id="ARBA00022553"/>
    </source>
</evidence>
<feature type="modified residue" description="4-aspartylphosphate" evidence="6">
    <location>
        <position position="63"/>
    </location>
</feature>
<dbReference type="SUPFAM" id="SSF52172">
    <property type="entry name" value="CheY-like"/>
    <property type="match status" value="1"/>
</dbReference>
<dbReference type="SUPFAM" id="SSF46894">
    <property type="entry name" value="C-terminal effector domain of the bipartite response regulators"/>
    <property type="match status" value="1"/>
</dbReference>
<dbReference type="PROSITE" id="PS50110">
    <property type="entry name" value="RESPONSE_REGULATORY"/>
    <property type="match status" value="1"/>
</dbReference>
<evidence type="ECO:0000256" key="7">
    <source>
        <dbReference type="PROSITE-ProRule" id="PRU01091"/>
    </source>
</evidence>
<organism evidence="10 11">
    <name type="scientific">Gordonia hydrophobica</name>
    <dbReference type="NCBI Taxonomy" id="40516"/>
    <lineage>
        <taxon>Bacteria</taxon>
        <taxon>Bacillati</taxon>
        <taxon>Actinomycetota</taxon>
        <taxon>Actinomycetes</taxon>
        <taxon>Mycobacteriales</taxon>
        <taxon>Gordoniaceae</taxon>
        <taxon>Gordonia</taxon>
    </lineage>
</organism>
<accession>A0ABZ2U1P7</accession>
<evidence type="ECO:0000313" key="11">
    <source>
        <dbReference type="Proteomes" id="UP001479933"/>
    </source>
</evidence>
<dbReference type="Proteomes" id="UP001479933">
    <property type="component" value="Chromosome"/>
</dbReference>
<proteinExistence type="predicted"/>
<dbReference type="CDD" id="cd00383">
    <property type="entry name" value="trans_reg_C"/>
    <property type="match status" value="1"/>
</dbReference>
<keyword evidence="2" id="KW-0902">Two-component regulatory system</keyword>
<dbReference type="InterPro" id="IPR001789">
    <property type="entry name" value="Sig_transdc_resp-reg_receiver"/>
</dbReference>
<dbReference type="InterPro" id="IPR039420">
    <property type="entry name" value="WalR-like"/>
</dbReference>
<dbReference type="SMART" id="SM00862">
    <property type="entry name" value="Trans_reg_C"/>
    <property type="match status" value="1"/>
</dbReference>
<dbReference type="Gene3D" id="1.10.10.10">
    <property type="entry name" value="Winged helix-like DNA-binding domain superfamily/Winged helix DNA-binding domain"/>
    <property type="match status" value="1"/>
</dbReference>
<evidence type="ECO:0000259" key="8">
    <source>
        <dbReference type="PROSITE" id="PS50110"/>
    </source>
</evidence>
<dbReference type="CDD" id="cd17574">
    <property type="entry name" value="REC_OmpR"/>
    <property type="match status" value="1"/>
</dbReference>
<evidence type="ECO:0000259" key="9">
    <source>
        <dbReference type="PROSITE" id="PS51755"/>
    </source>
</evidence>
<evidence type="ECO:0000256" key="5">
    <source>
        <dbReference type="ARBA" id="ARBA00023163"/>
    </source>
</evidence>
<dbReference type="InterPro" id="IPR016032">
    <property type="entry name" value="Sig_transdc_resp-reg_C-effctor"/>
</dbReference>
<feature type="DNA-binding region" description="OmpR/PhoB-type" evidence="7">
    <location>
        <begin position="140"/>
        <end position="238"/>
    </location>
</feature>
<dbReference type="Gene3D" id="6.10.250.690">
    <property type="match status" value="1"/>
</dbReference>
<dbReference type="PROSITE" id="PS51755">
    <property type="entry name" value="OMPR_PHOB"/>
    <property type="match status" value="1"/>
</dbReference>
<keyword evidence="4 7" id="KW-0238">DNA-binding</keyword>
<dbReference type="EMBL" id="CP136137">
    <property type="protein sequence ID" value="WYY07495.1"/>
    <property type="molecule type" value="Genomic_DNA"/>
</dbReference>
<feature type="domain" description="OmpR/PhoB-type" evidence="9">
    <location>
        <begin position="140"/>
        <end position="238"/>
    </location>
</feature>
<gene>
    <name evidence="10" type="ORF">RVF87_21350</name>
</gene>
<evidence type="ECO:0000256" key="4">
    <source>
        <dbReference type="ARBA" id="ARBA00023125"/>
    </source>
</evidence>
<feature type="domain" description="Response regulatory" evidence="8">
    <location>
        <begin position="14"/>
        <end position="127"/>
    </location>
</feature>
<name>A0ABZ2U1P7_9ACTN</name>
<dbReference type="Pfam" id="PF00072">
    <property type="entry name" value="Response_reg"/>
    <property type="match status" value="1"/>
</dbReference>
<dbReference type="Gene3D" id="3.40.50.2300">
    <property type="match status" value="1"/>
</dbReference>
<keyword evidence="1 6" id="KW-0597">Phosphoprotein</keyword>
<evidence type="ECO:0000256" key="2">
    <source>
        <dbReference type="ARBA" id="ARBA00023012"/>
    </source>
</evidence>
<keyword evidence="5" id="KW-0804">Transcription</keyword>
<dbReference type="InterPro" id="IPR001867">
    <property type="entry name" value="OmpR/PhoB-type_DNA-bd"/>
</dbReference>
<reference evidence="10 11" key="1">
    <citation type="journal article" date="2023" name="Virus Evol.">
        <title>Computational host range prediction-The good, the bad, and the ugly.</title>
        <authorList>
            <person name="Howell A.A."/>
            <person name="Versoza C.J."/>
            <person name="Pfeifer S.P."/>
        </authorList>
    </citation>
    <scope>NUCLEOTIDE SEQUENCE [LARGE SCALE GENOMIC DNA]</scope>
    <source>
        <strain evidence="10 11">1610/1b</strain>
    </source>
</reference>
<dbReference type="InterPro" id="IPR036388">
    <property type="entry name" value="WH-like_DNA-bd_sf"/>
</dbReference>
<dbReference type="PANTHER" id="PTHR48111:SF21">
    <property type="entry name" value="DNA-BINDING DUAL MASTER TRANSCRIPTIONAL REGULATOR RPAA"/>
    <property type="match status" value="1"/>
</dbReference>
<keyword evidence="11" id="KW-1185">Reference proteome</keyword>
<dbReference type="RefSeq" id="WP_066169537.1">
    <property type="nucleotide sequence ID" value="NZ_CP136137.1"/>
</dbReference>
<evidence type="ECO:0000313" key="10">
    <source>
        <dbReference type="EMBL" id="WYY07495.1"/>
    </source>
</evidence>
<keyword evidence="3" id="KW-0805">Transcription regulation</keyword>
<dbReference type="InterPro" id="IPR011006">
    <property type="entry name" value="CheY-like_superfamily"/>
</dbReference>
<evidence type="ECO:0000256" key="3">
    <source>
        <dbReference type="ARBA" id="ARBA00023015"/>
    </source>
</evidence>
<sequence length="238" mass="25640">MRTAPEQKGPTPVKLLLIEDDPGIVAALEMSLARLGYTVTTADRDPGDALAAMVDDADAVVLDIGLPGEDGFAVCRRIRTFAAVPIVILTARGDDIDMVAGLEAGADDYVVKPVSPRVLDARIKANVRRAGTSPTAARSASPETLGDLVLDRDGADVLRNGVSLGLSPTEKRLVYAFADHPGQVLSRDQLLRLAWDQTFLGDSRLVDNAIQRLRAKLDVAHRESRIETVRGFGYRFVL</sequence>
<evidence type="ECO:0000256" key="6">
    <source>
        <dbReference type="PROSITE-ProRule" id="PRU00169"/>
    </source>
</evidence>
<dbReference type="PANTHER" id="PTHR48111">
    <property type="entry name" value="REGULATOR OF RPOS"/>
    <property type="match status" value="1"/>
</dbReference>